<keyword evidence="2" id="KW-0677">Repeat</keyword>
<dbReference type="GO" id="GO:0043161">
    <property type="term" value="P:proteasome-mediated ubiquitin-dependent protein catabolic process"/>
    <property type="evidence" value="ECO:0007669"/>
    <property type="project" value="TreeGrafter"/>
</dbReference>
<dbReference type="PROSITE" id="PS50294">
    <property type="entry name" value="WD_REPEATS_REGION"/>
    <property type="match status" value="1"/>
</dbReference>
<dbReference type="GO" id="GO:0000209">
    <property type="term" value="P:protein polyubiquitination"/>
    <property type="evidence" value="ECO:0007669"/>
    <property type="project" value="TreeGrafter"/>
</dbReference>
<evidence type="ECO:0000313" key="6">
    <source>
        <dbReference type="EMBL" id="GMM58352.1"/>
    </source>
</evidence>
<dbReference type="InterPro" id="IPR042238">
    <property type="entry name" value="Rad28/ERCC8/Ckn1/ATCSA-1"/>
</dbReference>
<dbReference type="SMART" id="SM00320">
    <property type="entry name" value="WD40"/>
    <property type="match status" value="4"/>
</dbReference>
<protein>
    <submittedName>
        <fullName evidence="6">Rad28 protein</fullName>
    </submittedName>
</protein>
<dbReference type="PANTHER" id="PTHR46202:SF1">
    <property type="entry name" value="DNA EXCISION REPAIR PROTEIN ERCC-8"/>
    <property type="match status" value="1"/>
</dbReference>
<keyword evidence="1 5" id="KW-0853">WD repeat</keyword>
<evidence type="ECO:0000256" key="3">
    <source>
        <dbReference type="ARBA" id="ARBA00022763"/>
    </source>
</evidence>
<dbReference type="PROSITE" id="PS50082">
    <property type="entry name" value="WD_REPEATS_2"/>
    <property type="match status" value="3"/>
</dbReference>
<dbReference type="InterPro" id="IPR015943">
    <property type="entry name" value="WD40/YVTN_repeat-like_dom_sf"/>
</dbReference>
<evidence type="ECO:0000256" key="4">
    <source>
        <dbReference type="ARBA" id="ARBA00023204"/>
    </source>
</evidence>
<keyword evidence="4" id="KW-0234">DNA repair</keyword>
<dbReference type="InterPro" id="IPR036322">
    <property type="entry name" value="WD40_repeat_dom_sf"/>
</dbReference>
<accession>A0AAV5S3Z6</accession>
<dbReference type="InterPro" id="IPR020472">
    <property type="entry name" value="WD40_PAC1"/>
</dbReference>
<dbReference type="GO" id="GO:0006283">
    <property type="term" value="P:transcription-coupled nucleotide-excision repair"/>
    <property type="evidence" value="ECO:0007669"/>
    <property type="project" value="InterPro"/>
</dbReference>
<dbReference type="InterPro" id="IPR019775">
    <property type="entry name" value="WD40_repeat_CS"/>
</dbReference>
<keyword evidence="3" id="KW-0227">DNA damage</keyword>
<feature type="repeat" description="WD" evidence="5">
    <location>
        <begin position="256"/>
        <end position="298"/>
    </location>
</feature>
<dbReference type="EMBL" id="BTGD01000025">
    <property type="protein sequence ID" value="GMM58352.1"/>
    <property type="molecule type" value="Genomic_DNA"/>
</dbReference>
<dbReference type="PROSITE" id="PS00678">
    <property type="entry name" value="WD_REPEATS_1"/>
    <property type="match status" value="1"/>
</dbReference>
<proteinExistence type="predicted"/>
<sequence>MSLGLRDPREVSDRIHRMQLEKLLENASQLGGPRTVYPLRTKFQRTTCIDINHFSNGRNYLVGSDDGSVSLWEFDNSLVSGDDVTSKPRLINKRLQTSQVAGAKAESPYISSDPSPQANDVRMVHSFETRQNKYRLYRSNTSSRGIQQNLYKDDNQLATPSREHRYGVKCVKWYGNDDGMFITASHDKVIKLWDTNTFSSAQDIPFNYAVHQIDSVPSELNSLVVASDDYYPRIIDLRSMNLGVTVFGKSSKSSKATTMTAEILTCKYNPVKDHIVASGDNNGRVKLWDLRMRNNLLTEMVLDDERMNSKAHANSCNDLVWTDNGRTLVSVGLDGKIIRWTPFETTLSKRGQLVGEVDIPRNRLKTRTSQRLAVYNDVLIMNTDYSELHFYNLTDCKYMNKISYPSELVSDKRGTPGVFNGLAVQRDLTNSRGLRLLVGTNSTYDTVSSLRNNILEYMP</sequence>
<organism evidence="6 7">
    <name type="scientific">Maudiozyma humilis</name>
    <name type="common">Sour dough yeast</name>
    <name type="synonym">Kazachstania humilis</name>
    <dbReference type="NCBI Taxonomy" id="51915"/>
    <lineage>
        <taxon>Eukaryota</taxon>
        <taxon>Fungi</taxon>
        <taxon>Dikarya</taxon>
        <taxon>Ascomycota</taxon>
        <taxon>Saccharomycotina</taxon>
        <taxon>Saccharomycetes</taxon>
        <taxon>Saccharomycetales</taxon>
        <taxon>Saccharomycetaceae</taxon>
        <taxon>Maudiozyma</taxon>
    </lineage>
</organism>
<dbReference type="PRINTS" id="PR00320">
    <property type="entry name" value="GPROTEINBRPT"/>
</dbReference>
<evidence type="ECO:0000256" key="5">
    <source>
        <dbReference type="PROSITE-ProRule" id="PRU00221"/>
    </source>
</evidence>
<dbReference type="GO" id="GO:0031464">
    <property type="term" value="C:Cul4A-RING E3 ubiquitin ligase complex"/>
    <property type="evidence" value="ECO:0007669"/>
    <property type="project" value="TreeGrafter"/>
</dbReference>
<dbReference type="Proteomes" id="UP001377567">
    <property type="component" value="Unassembled WGS sequence"/>
</dbReference>
<dbReference type="SUPFAM" id="SSF50978">
    <property type="entry name" value="WD40 repeat-like"/>
    <property type="match status" value="1"/>
</dbReference>
<dbReference type="AlphaFoldDB" id="A0AAV5S3Z6"/>
<dbReference type="Gene3D" id="2.130.10.10">
    <property type="entry name" value="YVTN repeat-like/Quinoprotein amine dehydrogenase"/>
    <property type="match status" value="1"/>
</dbReference>
<dbReference type="GO" id="GO:0000109">
    <property type="term" value="C:nucleotide-excision repair complex"/>
    <property type="evidence" value="ECO:0007669"/>
    <property type="project" value="TreeGrafter"/>
</dbReference>
<dbReference type="InterPro" id="IPR001680">
    <property type="entry name" value="WD40_rpt"/>
</dbReference>
<reference evidence="6 7" key="1">
    <citation type="journal article" date="2023" name="Elife">
        <title>Identification of key yeast species and microbe-microbe interactions impacting larval growth of Drosophila in the wild.</title>
        <authorList>
            <person name="Mure A."/>
            <person name="Sugiura Y."/>
            <person name="Maeda R."/>
            <person name="Honda K."/>
            <person name="Sakurai N."/>
            <person name="Takahashi Y."/>
            <person name="Watada M."/>
            <person name="Katoh T."/>
            <person name="Gotoh A."/>
            <person name="Gotoh Y."/>
            <person name="Taniguchi I."/>
            <person name="Nakamura K."/>
            <person name="Hayashi T."/>
            <person name="Katayama T."/>
            <person name="Uemura T."/>
            <person name="Hattori Y."/>
        </authorList>
    </citation>
    <scope>NUCLEOTIDE SEQUENCE [LARGE SCALE GENOMIC DNA]</scope>
    <source>
        <strain evidence="6 7">KH-74</strain>
    </source>
</reference>
<feature type="repeat" description="WD" evidence="5">
    <location>
        <begin position="161"/>
        <end position="203"/>
    </location>
</feature>
<keyword evidence="7" id="KW-1185">Reference proteome</keyword>
<gene>
    <name evidence="6" type="ORF">DAKH74_049690</name>
</gene>
<comment type="caution">
    <text evidence="6">The sequence shown here is derived from an EMBL/GenBank/DDBJ whole genome shotgun (WGS) entry which is preliminary data.</text>
</comment>
<evidence type="ECO:0000313" key="7">
    <source>
        <dbReference type="Proteomes" id="UP001377567"/>
    </source>
</evidence>
<feature type="repeat" description="WD" evidence="5">
    <location>
        <begin position="309"/>
        <end position="340"/>
    </location>
</feature>
<dbReference type="PANTHER" id="PTHR46202">
    <property type="entry name" value="DNA EXCISION REPAIR PROTEIN ERCC-8"/>
    <property type="match status" value="1"/>
</dbReference>
<evidence type="ECO:0000256" key="2">
    <source>
        <dbReference type="ARBA" id="ARBA00022737"/>
    </source>
</evidence>
<dbReference type="Pfam" id="PF00400">
    <property type="entry name" value="WD40"/>
    <property type="match status" value="4"/>
</dbReference>
<evidence type="ECO:0000256" key="1">
    <source>
        <dbReference type="ARBA" id="ARBA00022574"/>
    </source>
</evidence>
<name>A0AAV5S3Z6_MAUHU</name>